<dbReference type="Gene3D" id="1.25.10.10">
    <property type="entry name" value="Leucine-rich Repeat Variant"/>
    <property type="match status" value="1"/>
</dbReference>
<keyword evidence="4" id="KW-0963">Cytoplasm</keyword>
<evidence type="ECO:0000313" key="14">
    <source>
        <dbReference type="Proteomes" id="UP000007110"/>
    </source>
</evidence>
<keyword evidence="14" id="KW-1185">Reference proteome</keyword>
<keyword evidence="8" id="KW-0539">Nucleus</keyword>
<comment type="function">
    <text evidence="9">Importin, which transports target proteins into the nucleus. Specifically mediates the nuclear import of splicing factor serine/arginine (SR) proteins, such as RBM4, SFRS1 and SFRS2, by recognizing phosphorylated SR domains. Also mediates the nuclear import of serine/arginine (SR) protein CPSF6, independently of CPSF6 phosphorylation. The nuclear import process is regulated by the small GTPase Ran that partitions between cytoplasm and nucleus in the predominantly GDP- and GTP-bound form, respectively. Importin associates with target cargo proteins in the cytoplasm, and the competitive binding of GTP-bound Ran induces the release of cargos in the nucleus.</text>
</comment>
<keyword evidence="3" id="KW-0813">Transport</keyword>
<evidence type="ECO:0000256" key="11">
    <source>
        <dbReference type="ARBA" id="ARBA00067328"/>
    </source>
</evidence>
<keyword evidence="7" id="KW-0007">Acetylation</keyword>
<dbReference type="InterPro" id="IPR001494">
    <property type="entry name" value="Importin-beta_N"/>
</dbReference>
<sequence>MDSAPPVDTVAAAIHALYHNPDAAEKERASMWLQEFQRSLFSWEISDQLLQMKRDVETCYFAAQTMRTKIQYSFHELPGQSHEMLRDSLINHMQTMSDPKFHVITTQLCLALADLALQMTQWKNSASFLIHRFYSSNATHMPLLIELLTVLPEEVDSHSLRLGLNRREEFRVELGEAAPTVINLLTACSENYLNDQRLLGKIFKCLASWFYIRVCPSEEMSQSKIIVLLFELLKKSDTPSMLHEATSDCLCAALYSMEDVEEHLPLAKVLYQGINLLPEAYTMAVAEEDVDKCINYCRIFTELAEAFMEMMVETPNQAFGDLRTLDAVLTCVGHPQSEVAEITFNFWYRLSEIIYKRDSRELTDLYRPYIERLIHSLSVHCQIDTEHEGIPDESDDFGDFRVRVSELIKDVIFIVGSSSCFAQMFHNLASQQGASWEVTEAALFIMSSVAKNVLPDETTVVPQVMQAIISLPEGTHRAVRYTSTRILGELAEWIEKHPDYLDPVLNFLMTGLRDEELASVSGKSIQSICSTCQDHLQGHLECLLNIAQAVDAFNLSGESALGIIKGTALVLARMPLDKVQDGLKRLVLVQVTSLSQIVKGEASSKQGASTDPVVWLDRLATIFRHTNPQITNGQVHPCLVVLQEIWPVLSETCTKYQADIRVIERYCRCLRFAIRCIGKSAAALLTPLVTQMVGFYQSHMHSCYLYLGSILVDEYGREPSCVPGLIDMLQAFMGPTYTILQEPNGLRSHPDTVDDFFRLCTRLLQRCPLGILQSPAMQSILPCAIAAITLDHREANASVMKFFTEVIQCATAKWEAEDFERRKAAVNSIFQEYGEPLTKAMIEACSFYLPAYRMPDHGEVIFHLLQYDRESLSKWLEAALQGLPTETAGRVTATPKQLSDFHKELCSAEEEKIVCYALRDFTRLYR</sequence>
<dbReference type="GO" id="GO:0031267">
    <property type="term" value="F:small GTPase binding"/>
    <property type="evidence" value="ECO:0007669"/>
    <property type="project" value="InterPro"/>
</dbReference>
<dbReference type="EnsemblMetazoa" id="XM_030988648">
    <property type="protein sequence ID" value="XP_030844508"/>
    <property type="gene ID" value="LOC105439777"/>
</dbReference>
<dbReference type="Pfam" id="PF24140">
    <property type="entry name" value="TPR_TNPO3_IPO13_3rd"/>
    <property type="match status" value="1"/>
</dbReference>
<dbReference type="KEGG" id="spu:105439777"/>
<dbReference type="Pfam" id="PF03810">
    <property type="entry name" value="IBN_N"/>
    <property type="match status" value="1"/>
</dbReference>
<comment type="subunit">
    <text evidence="10">Interacts with (GTP-bound) Ran. Interacts with (phosphorylated) SFRS1 and SFRS2; leading to their nuclear import. Interacts with NUP62. Interacts with RBM4. Interacts with CPSF6, promoting its nuclear import.</text>
</comment>
<evidence type="ECO:0000256" key="9">
    <source>
        <dbReference type="ARBA" id="ARBA00060097"/>
    </source>
</evidence>
<dbReference type="PANTHER" id="PTHR12363:SF42">
    <property type="entry name" value="TRANSPORTIN-3"/>
    <property type="match status" value="1"/>
</dbReference>
<evidence type="ECO:0000313" key="13">
    <source>
        <dbReference type="EnsemblMetazoa" id="XP_030844508"/>
    </source>
</evidence>
<evidence type="ECO:0000256" key="8">
    <source>
        <dbReference type="ARBA" id="ARBA00023242"/>
    </source>
</evidence>
<keyword evidence="6" id="KW-0653">Protein transport</keyword>
<evidence type="ECO:0000256" key="2">
    <source>
        <dbReference type="ARBA" id="ARBA00004496"/>
    </source>
</evidence>
<dbReference type="InterPro" id="IPR051345">
    <property type="entry name" value="Importin_beta-like_NTR"/>
</dbReference>
<dbReference type="Pfam" id="PF08389">
    <property type="entry name" value="Xpo1"/>
    <property type="match status" value="1"/>
</dbReference>
<dbReference type="OrthoDB" id="435593at2759"/>
<evidence type="ECO:0000256" key="3">
    <source>
        <dbReference type="ARBA" id="ARBA00022448"/>
    </source>
</evidence>
<evidence type="ECO:0000256" key="7">
    <source>
        <dbReference type="ARBA" id="ARBA00022990"/>
    </source>
</evidence>
<name>A0A7M7P0Y5_STRPU</name>
<dbReference type="Proteomes" id="UP000007110">
    <property type="component" value="Unassembled WGS sequence"/>
</dbReference>
<feature type="domain" description="Importin N-terminal" evidence="12">
    <location>
        <begin position="29"/>
        <end position="95"/>
    </location>
</feature>
<dbReference type="CTD" id="23534"/>
<dbReference type="SMART" id="SM00913">
    <property type="entry name" value="IBN_N"/>
    <property type="match status" value="1"/>
</dbReference>
<dbReference type="InterPro" id="IPR011989">
    <property type="entry name" value="ARM-like"/>
</dbReference>
<dbReference type="GO" id="GO:0005737">
    <property type="term" value="C:cytoplasm"/>
    <property type="evidence" value="ECO:0000318"/>
    <property type="project" value="GO_Central"/>
</dbReference>
<dbReference type="GO" id="GO:0006606">
    <property type="term" value="P:protein import into nucleus"/>
    <property type="evidence" value="ECO:0000318"/>
    <property type="project" value="GO_Central"/>
</dbReference>
<dbReference type="OMA" id="LECITSW"/>
<dbReference type="SUPFAM" id="SSF48371">
    <property type="entry name" value="ARM repeat"/>
    <property type="match status" value="1"/>
</dbReference>
<reference evidence="13" key="2">
    <citation type="submission" date="2021-01" db="UniProtKB">
        <authorList>
            <consortium name="EnsemblMetazoa"/>
        </authorList>
    </citation>
    <scope>IDENTIFICATION</scope>
</reference>
<comment type="subcellular location">
    <subcellularLocation>
        <location evidence="2">Cytoplasm</location>
    </subcellularLocation>
    <subcellularLocation>
        <location evidence="1">Nucleus envelope</location>
    </subcellularLocation>
</comment>
<dbReference type="RefSeq" id="XP_030844508.1">
    <property type="nucleotide sequence ID" value="XM_030988648.1"/>
</dbReference>
<dbReference type="InterPro" id="IPR016024">
    <property type="entry name" value="ARM-type_fold"/>
</dbReference>
<dbReference type="AlphaFoldDB" id="A0A7M7P0Y5"/>
<protein>
    <recommendedName>
        <fullName evidence="11">Transportin-3</fullName>
    </recommendedName>
</protein>
<dbReference type="PANTHER" id="PTHR12363">
    <property type="entry name" value="TRANSPORTIN 3 AND IMPORTIN 13"/>
    <property type="match status" value="1"/>
</dbReference>
<dbReference type="InterPro" id="IPR057942">
    <property type="entry name" value="TPR_TNPO3_IPO13_3rd"/>
</dbReference>
<dbReference type="GO" id="GO:0005635">
    <property type="term" value="C:nuclear envelope"/>
    <property type="evidence" value="ECO:0007669"/>
    <property type="project" value="UniProtKB-SubCell"/>
</dbReference>
<proteinExistence type="predicted"/>
<organism evidence="13 14">
    <name type="scientific">Strongylocentrotus purpuratus</name>
    <name type="common">Purple sea urchin</name>
    <dbReference type="NCBI Taxonomy" id="7668"/>
    <lineage>
        <taxon>Eukaryota</taxon>
        <taxon>Metazoa</taxon>
        <taxon>Echinodermata</taxon>
        <taxon>Eleutherozoa</taxon>
        <taxon>Echinozoa</taxon>
        <taxon>Echinoidea</taxon>
        <taxon>Euechinoidea</taxon>
        <taxon>Echinacea</taxon>
        <taxon>Camarodonta</taxon>
        <taxon>Echinidea</taxon>
        <taxon>Strongylocentrotidae</taxon>
        <taxon>Strongylocentrotus</taxon>
    </lineage>
</organism>
<dbReference type="InterPro" id="IPR013598">
    <property type="entry name" value="Exportin-1/Importin-b-like"/>
</dbReference>
<evidence type="ECO:0000256" key="10">
    <source>
        <dbReference type="ARBA" id="ARBA00063116"/>
    </source>
</evidence>
<evidence type="ECO:0000256" key="6">
    <source>
        <dbReference type="ARBA" id="ARBA00022927"/>
    </source>
</evidence>
<evidence type="ECO:0000259" key="12">
    <source>
        <dbReference type="SMART" id="SM00913"/>
    </source>
</evidence>
<dbReference type="FunFam" id="1.25.10.10:FF:000079">
    <property type="entry name" value="transportin-3 isoform X1"/>
    <property type="match status" value="1"/>
</dbReference>
<evidence type="ECO:0000256" key="1">
    <source>
        <dbReference type="ARBA" id="ARBA00004259"/>
    </source>
</evidence>
<evidence type="ECO:0000256" key="4">
    <source>
        <dbReference type="ARBA" id="ARBA00022490"/>
    </source>
</evidence>
<dbReference type="InterPro" id="IPR058537">
    <property type="entry name" value="TPR_TNPO3_IPO13_4th"/>
</dbReference>
<keyword evidence="5" id="KW-0597">Phosphoprotein</keyword>
<reference evidence="14" key="1">
    <citation type="submission" date="2015-02" db="EMBL/GenBank/DDBJ databases">
        <title>Genome sequencing for Strongylocentrotus purpuratus.</title>
        <authorList>
            <person name="Murali S."/>
            <person name="Liu Y."/>
            <person name="Vee V."/>
            <person name="English A."/>
            <person name="Wang M."/>
            <person name="Skinner E."/>
            <person name="Han Y."/>
            <person name="Muzny D.M."/>
            <person name="Worley K.C."/>
            <person name="Gibbs R.A."/>
        </authorList>
    </citation>
    <scope>NUCLEOTIDE SEQUENCE</scope>
</reference>
<dbReference type="InterPro" id="IPR057941">
    <property type="entry name" value="TPR_TNPO3_IPO13_2nd"/>
</dbReference>
<accession>A0A7M7P0Y5</accession>
<dbReference type="Pfam" id="PF24138">
    <property type="entry name" value="TPR_TNPO3_IPO13_2nd"/>
    <property type="match status" value="1"/>
</dbReference>
<dbReference type="GeneID" id="105439777"/>
<dbReference type="Pfam" id="PF24139">
    <property type="entry name" value="TPR_TNPO3_IPO13_4th"/>
    <property type="match status" value="1"/>
</dbReference>
<evidence type="ECO:0000256" key="5">
    <source>
        <dbReference type="ARBA" id="ARBA00022553"/>
    </source>
</evidence>
<dbReference type="FunCoup" id="A0A7M7P0Y5">
    <property type="interactions" value="1774"/>
</dbReference>
<dbReference type="InParanoid" id="A0A7M7P0Y5"/>